<reference evidence="1" key="1">
    <citation type="submission" date="2021-03" db="EMBL/GenBank/DDBJ databases">
        <authorList>
            <person name="Wang G."/>
        </authorList>
    </citation>
    <scope>NUCLEOTIDE SEQUENCE</scope>
    <source>
        <strain evidence="1">KCTC 12899</strain>
    </source>
</reference>
<accession>A0A8J7QR39</accession>
<protein>
    <submittedName>
        <fullName evidence="1">Uncharacterized protein</fullName>
    </submittedName>
</protein>
<comment type="caution">
    <text evidence="1">The sequence shown here is derived from an EMBL/GenBank/DDBJ whole genome shotgun (WGS) entry which is preliminary data.</text>
</comment>
<evidence type="ECO:0000313" key="1">
    <source>
        <dbReference type="EMBL" id="MBO1323255.1"/>
    </source>
</evidence>
<dbReference type="AlphaFoldDB" id="A0A8J7QR39"/>
<gene>
    <name evidence="1" type="ORF">J3U88_32620</name>
</gene>
<evidence type="ECO:0000313" key="2">
    <source>
        <dbReference type="Proteomes" id="UP000664417"/>
    </source>
</evidence>
<dbReference type="RefSeq" id="WP_207863334.1">
    <property type="nucleotide sequence ID" value="NZ_JAFREP010000055.1"/>
</dbReference>
<organism evidence="1 2">
    <name type="scientific">Acanthopleuribacter pedis</name>
    <dbReference type="NCBI Taxonomy" id="442870"/>
    <lineage>
        <taxon>Bacteria</taxon>
        <taxon>Pseudomonadati</taxon>
        <taxon>Acidobacteriota</taxon>
        <taxon>Holophagae</taxon>
        <taxon>Acanthopleuribacterales</taxon>
        <taxon>Acanthopleuribacteraceae</taxon>
        <taxon>Acanthopleuribacter</taxon>
    </lineage>
</organism>
<sequence length="85" mass="9348">MGVVLRRVGGHIGPRARFWSLVAWCLVLAVPGWAAEPSEAGEVWVLPMKIEGKSRFSRLLLRNEGARTLMCSGAPRISETKNSVM</sequence>
<dbReference type="EMBL" id="JAFREP010000055">
    <property type="protein sequence ID" value="MBO1323255.1"/>
    <property type="molecule type" value="Genomic_DNA"/>
</dbReference>
<name>A0A8J7QR39_9BACT</name>
<keyword evidence="2" id="KW-1185">Reference proteome</keyword>
<proteinExistence type="predicted"/>
<dbReference type="Proteomes" id="UP000664417">
    <property type="component" value="Unassembled WGS sequence"/>
</dbReference>